<evidence type="ECO:0000313" key="1">
    <source>
        <dbReference type="EMBL" id="KAK9086599.1"/>
    </source>
</evidence>
<dbReference type="AlphaFoldDB" id="A0AAP0E4R9"/>
<dbReference type="Proteomes" id="UP001420932">
    <property type="component" value="Unassembled WGS sequence"/>
</dbReference>
<keyword evidence="2" id="KW-1185">Reference proteome</keyword>
<sequence length="59" mass="7106">MPSRKIKKIHGNMGPCGENLKLDEIDFLTTRQWLYRRVPKSQRWMLLLYDLAFFQVLLP</sequence>
<dbReference type="EMBL" id="JBBNAF010000013">
    <property type="protein sequence ID" value="KAK9086599.1"/>
    <property type="molecule type" value="Genomic_DNA"/>
</dbReference>
<protein>
    <submittedName>
        <fullName evidence="1">Uncharacterized protein</fullName>
    </submittedName>
</protein>
<reference evidence="1 2" key="1">
    <citation type="submission" date="2024-01" db="EMBL/GenBank/DDBJ databases">
        <title>Genome assemblies of Stephania.</title>
        <authorList>
            <person name="Yang L."/>
        </authorList>
    </citation>
    <scope>NUCLEOTIDE SEQUENCE [LARGE SCALE GENOMIC DNA]</scope>
    <source>
        <strain evidence="1">YNDBR</strain>
        <tissue evidence="1">Leaf</tissue>
    </source>
</reference>
<accession>A0AAP0E4R9</accession>
<name>A0AAP0E4R9_9MAGN</name>
<comment type="caution">
    <text evidence="1">The sequence shown here is derived from an EMBL/GenBank/DDBJ whole genome shotgun (WGS) entry which is preliminary data.</text>
</comment>
<organism evidence="1 2">
    <name type="scientific">Stephania yunnanensis</name>
    <dbReference type="NCBI Taxonomy" id="152371"/>
    <lineage>
        <taxon>Eukaryota</taxon>
        <taxon>Viridiplantae</taxon>
        <taxon>Streptophyta</taxon>
        <taxon>Embryophyta</taxon>
        <taxon>Tracheophyta</taxon>
        <taxon>Spermatophyta</taxon>
        <taxon>Magnoliopsida</taxon>
        <taxon>Ranunculales</taxon>
        <taxon>Menispermaceae</taxon>
        <taxon>Menispermoideae</taxon>
        <taxon>Cissampelideae</taxon>
        <taxon>Stephania</taxon>
    </lineage>
</organism>
<proteinExistence type="predicted"/>
<evidence type="ECO:0000313" key="2">
    <source>
        <dbReference type="Proteomes" id="UP001420932"/>
    </source>
</evidence>
<gene>
    <name evidence="1" type="ORF">Syun_028993</name>
</gene>